<dbReference type="SUPFAM" id="SSF56112">
    <property type="entry name" value="Protein kinase-like (PK-like)"/>
    <property type="match status" value="1"/>
</dbReference>
<feature type="domain" description="CHK kinase-like" evidence="1">
    <location>
        <begin position="125"/>
        <end position="321"/>
    </location>
</feature>
<keyword evidence="3" id="KW-1185">Reference proteome</keyword>
<reference evidence="2" key="1">
    <citation type="submission" date="2015-05" db="UniProtKB">
        <authorList>
            <consortium name="EnsemblMetazoa"/>
        </authorList>
    </citation>
    <scope>IDENTIFICATION</scope>
</reference>
<dbReference type="AlphaFoldDB" id="T1HUP9"/>
<evidence type="ECO:0000313" key="2">
    <source>
        <dbReference type="EnsemblMetazoa" id="RPRC007769-PA"/>
    </source>
</evidence>
<dbReference type="InterPro" id="IPR004119">
    <property type="entry name" value="EcKL"/>
</dbReference>
<dbReference type="EnsemblMetazoa" id="RPRC007769-RA">
    <property type="protein sequence ID" value="RPRC007769-PA"/>
    <property type="gene ID" value="RPRC007769"/>
</dbReference>
<sequence length="414" mass="48572">KTLSELMAKISEEVCKIVTEKYLQSDSFQLIAYNVKETADSTKGLLGASSKLWCKLLLDNGETIQVSFFLKSLPINEFHRELAVNTGAFLKETFFYKTLYGNLKNYFLKNRRVTPNCYFVDEQKIILENLEKYGYRTTNLIERFDLEHCKCALKSLAEFHASSFLFENAKLRKTLYEEFDELKFNCWFCDLDGHPGHKHMITTIKATKAILDKHFSHLSLKMRKKITKIMHKMPEHLKPSKFHRNCLSHLDLWCNNIMFKYNGNDQVEDAVLVDFQIIAYNPPALDLMMLLFLNSGTKFGKLNLKFLLKHYYSSFTNVMRKFNENPEKFLKFNELIESIYDSLEPALCQTIAILHFIQLPVDVLSQIIANDDRFKSCLFNDRNDIVLKVIDTNEYYKNRLFEIISELIDFVSKF</sequence>
<dbReference type="PANTHER" id="PTHR11012">
    <property type="entry name" value="PROTEIN KINASE-LIKE DOMAIN-CONTAINING"/>
    <property type="match status" value="1"/>
</dbReference>
<name>T1HUP9_RHOPR</name>
<dbReference type="InterPro" id="IPR015897">
    <property type="entry name" value="CHK_kinase-like"/>
</dbReference>
<accession>T1HUP9</accession>
<dbReference type="OMA" id="IKTMPKY"/>
<dbReference type="Pfam" id="PF02958">
    <property type="entry name" value="EcKL"/>
    <property type="match status" value="1"/>
</dbReference>
<dbReference type="VEuPathDB" id="VectorBase:RPRC007769"/>
<evidence type="ECO:0000313" key="3">
    <source>
        <dbReference type="Proteomes" id="UP000015103"/>
    </source>
</evidence>
<evidence type="ECO:0000259" key="1">
    <source>
        <dbReference type="SMART" id="SM00587"/>
    </source>
</evidence>
<protein>
    <submittedName>
        <fullName evidence="2">CHK domain-containing protein</fullName>
    </submittedName>
</protein>
<dbReference type="Proteomes" id="UP000015103">
    <property type="component" value="Unassembled WGS sequence"/>
</dbReference>
<dbReference type="PANTHER" id="PTHR11012:SF48">
    <property type="entry name" value="CHK KINASE-LIKE DOMAIN-CONTAINING PROTEIN-RELATED"/>
    <property type="match status" value="1"/>
</dbReference>
<organism evidence="2 3">
    <name type="scientific">Rhodnius prolixus</name>
    <name type="common">Triatomid bug</name>
    <dbReference type="NCBI Taxonomy" id="13249"/>
    <lineage>
        <taxon>Eukaryota</taxon>
        <taxon>Metazoa</taxon>
        <taxon>Ecdysozoa</taxon>
        <taxon>Arthropoda</taxon>
        <taxon>Hexapoda</taxon>
        <taxon>Insecta</taxon>
        <taxon>Pterygota</taxon>
        <taxon>Neoptera</taxon>
        <taxon>Paraneoptera</taxon>
        <taxon>Hemiptera</taxon>
        <taxon>Heteroptera</taxon>
        <taxon>Panheteroptera</taxon>
        <taxon>Cimicomorpha</taxon>
        <taxon>Reduviidae</taxon>
        <taxon>Triatominae</taxon>
        <taxon>Rhodnius</taxon>
    </lineage>
</organism>
<proteinExistence type="predicted"/>
<dbReference type="InParanoid" id="T1HUP9"/>
<dbReference type="Gene3D" id="3.90.1200.10">
    <property type="match status" value="1"/>
</dbReference>
<dbReference type="EMBL" id="ACPB03005212">
    <property type="status" value="NOT_ANNOTATED_CDS"/>
    <property type="molecule type" value="Genomic_DNA"/>
</dbReference>
<dbReference type="InterPro" id="IPR011009">
    <property type="entry name" value="Kinase-like_dom_sf"/>
</dbReference>
<dbReference type="HOGENOM" id="CLU_010718_3_1_1"/>
<dbReference type="SMART" id="SM00587">
    <property type="entry name" value="CHK"/>
    <property type="match status" value="1"/>
</dbReference>
<dbReference type="eggNOG" id="ENOG502SF49">
    <property type="taxonomic scope" value="Eukaryota"/>
</dbReference>